<gene>
    <name evidence="2" type="ORF">GD597_03610</name>
</gene>
<reference evidence="2" key="1">
    <citation type="submission" date="2019-10" db="EMBL/GenBank/DDBJ databases">
        <title>Draft genome sequence of Panacibacter sp. KCS-6.</title>
        <authorList>
            <person name="Yim K.J."/>
        </authorList>
    </citation>
    <scope>NUCLEOTIDE SEQUENCE</scope>
    <source>
        <strain evidence="2">KCS-6</strain>
    </source>
</reference>
<dbReference type="EMBL" id="WHPF01000002">
    <property type="protein sequence ID" value="NNV54534.1"/>
    <property type="molecule type" value="Genomic_DNA"/>
</dbReference>
<feature type="transmembrane region" description="Helical" evidence="1">
    <location>
        <begin position="55"/>
        <end position="75"/>
    </location>
</feature>
<sequence length="81" mass="9144">MANEQDIDLQKLSQRELLILVYTKVEALENTSKEQTNKQNSTDIELAILKTKLQVWSGIIGFCTGIISSVLVYVITKVMDK</sequence>
<protein>
    <submittedName>
        <fullName evidence="2">Uncharacterized protein</fullName>
    </submittedName>
</protein>
<keyword evidence="1" id="KW-0472">Membrane</keyword>
<evidence type="ECO:0000313" key="3">
    <source>
        <dbReference type="Proteomes" id="UP000598971"/>
    </source>
</evidence>
<keyword evidence="1" id="KW-1133">Transmembrane helix</keyword>
<dbReference type="Proteomes" id="UP000598971">
    <property type="component" value="Unassembled WGS sequence"/>
</dbReference>
<comment type="caution">
    <text evidence="2">The sequence shown here is derived from an EMBL/GenBank/DDBJ whole genome shotgun (WGS) entry which is preliminary data.</text>
</comment>
<accession>A0A8J8FG88</accession>
<evidence type="ECO:0000256" key="1">
    <source>
        <dbReference type="SAM" id="Phobius"/>
    </source>
</evidence>
<dbReference type="AlphaFoldDB" id="A0A8J8FG88"/>
<keyword evidence="1" id="KW-0812">Transmembrane</keyword>
<keyword evidence="3" id="KW-1185">Reference proteome</keyword>
<dbReference type="RefSeq" id="WP_171606451.1">
    <property type="nucleotide sequence ID" value="NZ_WHPF01000002.1"/>
</dbReference>
<evidence type="ECO:0000313" key="2">
    <source>
        <dbReference type="EMBL" id="NNV54534.1"/>
    </source>
</evidence>
<proteinExistence type="predicted"/>
<organism evidence="2 3">
    <name type="scientific">Limnovirga soli</name>
    <dbReference type="NCBI Taxonomy" id="2656915"/>
    <lineage>
        <taxon>Bacteria</taxon>
        <taxon>Pseudomonadati</taxon>
        <taxon>Bacteroidota</taxon>
        <taxon>Chitinophagia</taxon>
        <taxon>Chitinophagales</taxon>
        <taxon>Chitinophagaceae</taxon>
        <taxon>Limnovirga</taxon>
    </lineage>
</organism>
<name>A0A8J8FG88_9BACT</name>